<dbReference type="NCBIfam" id="TIGR00254">
    <property type="entry name" value="GGDEF"/>
    <property type="match status" value="1"/>
</dbReference>
<dbReference type="Proteomes" id="UP001342826">
    <property type="component" value="Unassembled WGS sequence"/>
</dbReference>
<dbReference type="Pfam" id="PF00990">
    <property type="entry name" value="GGDEF"/>
    <property type="match status" value="1"/>
</dbReference>
<dbReference type="InterPro" id="IPR043128">
    <property type="entry name" value="Rev_trsase/Diguanyl_cyclase"/>
</dbReference>
<evidence type="ECO:0000259" key="1">
    <source>
        <dbReference type="PROSITE" id="PS50112"/>
    </source>
</evidence>
<dbReference type="PROSITE" id="PS50887">
    <property type="entry name" value="GGDEF"/>
    <property type="match status" value="1"/>
</dbReference>
<dbReference type="Pfam" id="PF00563">
    <property type="entry name" value="EAL"/>
    <property type="match status" value="1"/>
</dbReference>
<feature type="domain" description="PAC" evidence="2">
    <location>
        <begin position="208"/>
        <end position="259"/>
    </location>
</feature>
<comment type="caution">
    <text evidence="5">The sequence shown here is derived from an EMBL/GenBank/DDBJ whole genome shotgun (WGS) entry which is preliminary data.</text>
</comment>
<dbReference type="InterPro" id="IPR029787">
    <property type="entry name" value="Nucleotide_cyclase"/>
</dbReference>
<dbReference type="SMART" id="SM00052">
    <property type="entry name" value="EAL"/>
    <property type="match status" value="1"/>
</dbReference>
<keyword evidence="6" id="KW-1185">Reference proteome</keyword>
<dbReference type="CDD" id="cd00130">
    <property type="entry name" value="PAS"/>
    <property type="match status" value="1"/>
</dbReference>
<feature type="domain" description="GGDEF" evidence="4">
    <location>
        <begin position="457"/>
        <end position="590"/>
    </location>
</feature>
<dbReference type="InterPro" id="IPR013656">
    <property type="entry name" value="PAS_4"/>
</dbReference>
<dbReference type="RefSeq" id="WP_328015791.1">
    <property type="nucleotide sequence ID" value="NZ_JARTFS010000018.1"/>
</dbReference>
<proteinExistence type="predicted"/>
<reference evidence="5 6" key="1">
    <citation type="submission" date="2023-03" db="EMBL/GenBank/DDBJ databases">
        <title>Bacillus Genome Sequencing.</title>
        <authorList>
            <person name="Dunlap C."/>
        </authorList>
    </citation>
    <scope>NUCLEOTIDE SEQUENCE [LARGE SCALE GENOMIC DNA]</scope>
    <source>
        <strain evidence="5 6">NRS-1717</strain>
    </source>
</reference>
<dbReference type="InterPro" id="IPR000014">
    <property type="entry name" value="PAS"/>
</dbReference>
<dbReference type="InterPro" id="IPR003018">
    <property type="entry name" value="GAF"/>
</dbReference>
<dbReference type="InterPro" id="IPR001633">
    <property type="entry name" value="EAL_dom"/>
</dbReference>
<dbReference type="CDD" id="cd01948">
    <property type="entry name" value="EAL"/>
    <property type="match status" value="1"/>
</dbReference>
<dbReference type="SMART" id="SM00065">
    <property type="entry name" value="GAF"/>
    <property type="match status" value="1"/>
</dbReference>
<dbReference type="PROSITE" id="PS50113">
    <property type="entry name" value="PAC"/>
    <property type="match status" value="1"/>
</dbReference>
<dbReference type="InterPro" id="IPR052155">
    <property type="entry name" value="Biofilm_reg_signaling"/>
</dbReference>
<protein>
    <submittedName>
        <fullName evidence="5">EAL domain-containing protein</fullName>
    </submittedName>
</protein>
<dbReference type="InterPro" id="IPR035965">
    <property type="entry name" value="PAS-like_dom_sf"/>
</dbReference>
<dbReference type="SUPFAM" id="SSF55781">
    <property type="entry name" value="GAF domain-like"/>
    <property type="match status" value="1"/>
</dbReference>
<name>A0ABU6P2H7_9BACI</name>
<sequence length="855" mass="97585">MLSDRQNLQLRAILDASDDIIIVKNSEGYWIEANKRTLEIFKIDEGNYKGKLDQQLGEIYYYYAPFVNSFIEVDKKTWETGKQIEIEEEIIVNEITYFFKLIGIPVYDRFGNPDIMMIIGRDVTEKKRTDMLLLKSEKKYNSFFTKNPDGIYSLDTNGHFLDVNEIAEKLIGYSREELLKMDFFSTIDKRDNEKIRSVFESVKRGKTESHEARLICKDGERIDLYLTLIPTSLNENVIGITGIAQDITSKKQSEFLRQTQTAILELIAVGKPLPEILKKIVGVIEGQTDDVCCSVMFYHEKENVLRIGYAPHLNEAMRRKFSEIPVYLNNSSCSHTVHIKELEIAQNITTDEVWRNYCDEAMKYGIRSCWSLPILSTTDSLLGTFVLCYTNVRTPTKFEIEMLTSLSYLTGLAIERNKFEENIQYLASHDVLTDLANLRYFKEISTNTIEEAKRENRKLYIMFMDLNEFKSINDNFGHAYGDLILKTTAERIKESMTASDIVSRVGGDEFVILLCNITDYDKVNDIAKKILEAVKQPIIIDNSEFHITTSIGISMYPNHGETIEELIRNADTAMYNVKSTGGNASLIYDEKMADPAFEYFALQGEFRKALIQNQFILHYQPKVNIETGEVIGVEALVRWNHPTKGLISPAIFIPLAEESGFIMELGAWVIEETCRQIRAWKEAGPFNIRVAVNVSVRQFIQQDVVILVKETLKKEGLPPNCLEIEITESVFVKHENIIQDAIANLQDIGIRVSIDDFGTGYASLSYLKQFRANTIKIDRSFIRSLPEMKDDAAIVSAVITLARKLNMDVVAEGVETKEQAEFLLGKGCSDVQGFYYSKPLPAEEVPKFLEKKSGK</sequence>
<dbReference type="PANTHER" id="PTHR44757">
    <property type="entry name" value="DIGUANYLATE CYCLASE DGCP"/>
    <property type="match status" value="1"/>
</dbReference>
<feature type="domain" description="EAL" evidence="3">
    <location>
        <begin position="599"/>
        <end position="853"/>
    </location>
</feature>
<accession>A0ABU6P2H7</accession>
<dbReference type="Pfam" id="PF08448">
    <property type="entry name" value="PAS_4"/>
    <property type="match status" value="1"/>
</dbReference>
<dbReference type="PROSITE" id="PS50112">
    <property type="entry name" value="PAS"/>
    <property type="match status" value="1"/>
</dbReference>
<feature type="domain" description="PAS" evidence="1">
    <location>
        <begin position="136"/>
        <end position="206"/>
    </location>
</feature>
<dbReference type="Gene3D" id="3.20.20.450">
    <property type="entry name" value="EAL domain"/>
    <property type="match status" value="1"/>
</dbReference>
<evidence type="ECO:0000313" key="6">
    <source>
        <dbReference type="Proteomes" id="UP001342826"/>
    </source>
</evidence>
<organism evidence="5 6">
    <name type="scientific">Metabacillus fastidiosus</name>
    <dbReference type="NCBI Taxonomy" id="1458"/>
    <lineage>
        <taxon>Bacteria</taxon>
        <taxon>Bacillati</taxon>
        <taxon>Bacillota</taxon>
        <taxon>Bacilli</taxon>
        <taxon>Bacillales</taxon>
        <taxon>Bacillaceae</taxon>
        <taxon>Metabacillus</taxon>
    </lineage>
</organism>
<dbReference type="Gene3D" id="3.30.450.20">
    <property type="entry name" value="PAS domain"/>
    <property type="match status" value="2"/>
</dbReference>
<dbReference type="InterPro" id="IPR001610">
    <property type="entry name" value="PAC"/>
</dbReference>
<dbReference type="PANTHER" id="PTHR44757:SF2">
    <property type="entry name" value="BIOFILM ARCHITECTURE MAINTENANCE PROTEIN MBAA"/>
    <property type="match status" value="1"/>
</dbReference>
<dbReference type="InterPro" id="IPR000700">
    <property type="entry name" value="PAS-assoc_C"/>
</dbReference>
<dbReference type="InterPro" id="IPR000160">
    <property type="entry name" value="GGDEF_dom"/>
</dbReference>
<evidence type="ECO:0000259" key="3">
    <source>
        <dbReference type="PROSITE" id="PS50883"/>
    </source>
</evidence>
<dbReference type="InterPro" id="IPR029016">
    <property type="entry name" value="GAF-like_dom_sf"/>
</dbReference>
<dbReference type="CDD" id="cd01949">
    <property type="entry name" value="GGDEF"/>
    <property type="match status" value="1"/>
</dbReference>
<dbReference type="SUPFAM" id="SSF55073">
    <property type="entry name" value="Nucleotide cyclase"/>
    <property type="match status" value="1"/>
</dbReference>
<dbReference type="Gene3D" id="3.30.450.40">
    <property type="match status" value="1"/>
</dbReference>
<dbReference type="PIRSF" id="PIRSF005925">
    <property type="entry name" value="Dos"/>
    <property type="match status" value="1"/>
</dbReference>
<gene>
    <name evidence="5" type="ORF">P9271_19820</name>
</gene>
<dbReference type="SMART" id="SM00267">
    <property type="entry name" value="GGDEF"/>
    <property type="match status" value="1"/>
</dbReference>
<dbReference type="Gene3D" id="3.30.70.270">
    <property type="match status" value="1"/>
</dbReference>
<dbReference type="Pfam" id="PF13185">
    <property type="entry name" value="GAF_2"/>
    <property type="match status" value="1"/>
</dbReference>
<evidence type="ECO:0000259" key="2">
    <source>
        <dbReference type="PROSITE" id="PS50113"/>
    </source>
</evidence>
<evidence type="ECO:0000313" key="5">
    <source>
        <dbReference type="EMBL" id="MED4403560.1"/>
    </source>
</evidence>
<dbReference type="NCBIfam" id="TIGR00229">
    <property type="entry name" value="sensory_box"/>
    <property type="match status" value="1"/>
</dbReference>
<dbReference type="InterPro" id="IPR012226">
    <property type="entry name" value="Diguanyl_cyclase/Pdiesterase"/>
</dbReference>
<dbReference type="SMART" id="SM00086">
    <property type="entry name" value="PAC"/>
    <property type="match status" value="1"/>
</dbReference>
<dbReference type="SUPFAM" id="SSF55785">
    <property type="entry name" value="PYP-like sensor domain (PAS domain)"/>
    <property type="match status" value="2"/>
</dbReference>
<dbReference type="PROSITE" id="PS50883">
    <property type="entry name" value="EAL"/>
    <property type="match status" value="1"/>
</dbReference>
<dbReference type="SUPFAM" id="SSF141868">
    <property type="entry name" value="EAL domain-like"/>
    <property type="match status" value="1"/>
</dbReference>
<dbReference type="InterPro" id="IPR035919">
    <property type="entry name" value="EAL_sf"/>
</dbReference>
<dbReference type="EMBL" id="JARTFS010000018">
    <property type="protein sequence ID" value="MED4403560.1"/>
    <property type="molecule type" value="Genomic_DNA"/>
</dbReference>
<dbReference type="SMART" id="SM00091">
    <property type="entry name" value="PAS"/>
    <property type="match status" value="2"/>
</dbReference>
<evidence type="ECO:0000259" key="4">
    <source>
        <dbReference type="PROSITE" id="PS50887"/>
    </source>
</evidence>
<dbReference type="Pfam" id="PF13426">
    <property type="entry name" value="PAS_9"/>
    <property type="match status" value="1"/>
</dbReference>